<protein>
    <recommendedName>
        <fullName evidence="1">DUF4440 domain-containing protein</fullName>
    </recommendedName>
</protein>
<dbReference type="InterPro" id="IPR032710">
    <property type="entry name" value="NTF2-like_dom_sf"/>
</dbReference>
<organism evidence="2 3">
    <name type="scientific">Pseudomonas fluorescens</name>
    <dbReference type="NCBI Taxonomy" id="294"/>
    <lineage>
        <taxon>Bacteria</taxon>
        <taxon>Pseudomonadati</taxon>
        <taxon>Pseudomonadota</taxon>
        <taxon>Gammaproteobacteria</taxon>
        <taxon>Pseudomonadales</taxon>
        <taxon>Pseudomonadaceae</taxon>
        <taxon>Pseudomonas</taxon>
    </lineage>
</organism>
<evidence type="ECO:0000313" key="3">
    <source>
        <dbReference type="Proteomes" id="UP000326953"/>
    </source>
</evidence>
<dbReference type="AlphaFoldDB" id="A0A5E6R165"/>
<proteinExistence type="predicted"/>
<gene>
    <name evidence="2" type="ORF">PS662_01369</name>
</gene>
<dbReference type="Gene3D" id="3.10.450.50">
    <property type="match status" value="1"/>
</dbReference>
<dbReference type="SUPFAM" id="SSF54427">
    <property type="entry name" value="NTF2-like"/>
    <property type="match status" value="1"/>
</dbReference>
<dbReference type="RefSeq" id="WP_150710254.1">
    <property type="nucleotide sequence ID" value="NZ_CABVHK010000003.1"/>
</dbReference>
<dbReference type="EMBL" id="CABVHK010000003">
    <property type="protein sequence ID" value="VVM62297.1"/>
    <property type="molecule type" value="Genomic_DNA"/>
</dbReference>
<feature type="domain" description="DUF4440" evidence="1">
    <location>
        <begin position="7"/>
        <end position="104"/>
    </location>
</feature>
<evidence type="ECO:0000313" key="2">
    <source>
        <dbReference type="EMBL" id="VVM62297.1"/>
    </source>
</evidence>
<reference evidence="2 3" key="1">
    <citation type="submission" date="2019-09" db="EMBL/GenBank/DDBJ databases">
        <authorList>
            <person name="Chandra G."/>
            <person name="Truman W A."/>
        </authorList>
    </citation>
    <scope>NUCLEOTIDE SEQUENCE [LARGE SCALE GENOMIC DNA]</scope>
    <source>
        <strain evidence="2">PS662</strain>
    </source>
</reference>
<dbReference type="Pfam" id="PF14534">
    <property type="entry name" value="DUF4440"/>
    <property type="match status" value="1"/>
</dbReference>
<dbReference type="OrthoDB" id="121974at2"/>
<dbReference type="Proteomes" id="UP000326953">
    <property type="component" value="Unassembled WGS sequence"/>
</dbReference>
<name>A0A5E6R165_PSEFL</name>
<sequence>MDLSQTLLELEQCLLSRSTRLDAGEISRLIADDFLEFGASGGIWTKTDLIERLPDELFIHRTISDFTVKPLSAHSALVTYQCHTDASHSMRSSIWRRQEEQWQMVFHQGTFVPH</sequence>
<evidence type="ECO:0000259" key="1">
    <source>
        <dbReference type="Pfam" id="PF14534"/>
    </source>
</evidence>
<accession>A0A5E6R165</accession>
<dbReference type="InterPro" id="IPR027843">
    <property type="entry name" value="DUF4440"/>
</dbReference>